<accession>A0A410PTE4</accession>
<dbReference type="Proteomes" id="UP000287601">
    <property type="component" value="Chromosome"/>
</dbReference>
<gene>
    <name evidence="1" type="ORF">EQM06_02430</name>
</gene>
<evidence type="ECO:0000313" key="1">
    <source>
        <dbReference type="EMBL" id="QAT42179.1"/>
    </source>
</evidence>
<keyword evidence="2" id="KW-1185">Reference proteome</keyword>
<dbReference type="OrthoDB" id="61520at2"/>
<dbReference type="KEGG" id="amij:EQM06_02430"/>
<sequence length="289" mass="32660">MKKSLFIIFFVLILLQGVTVTECFGAEKKVQAALPKFNVKINGTAVNSKTAEYPLLVYKDITYMPMTYDYCHLLGLESNWTKEGGLVVSRQSAGIVPTVNEYTSSSRNAPKMIAAVVNTPITINGVKINNVKEPYPFLRYKDVTYFPLTFKFTKESFNIYTNFLPDLGLGVYSENKFFYKYYPKGSKLQHTDLRVSSILYEMVAVNISDGTAAYPANNVKQYDFWTDAALLPNYKGTKYYGYMPDGKGGLRANTDSKITPFEFMTTQMDSATDQNPVQVKLVFAEYYGE</sequence>
<evidence type="ECO:0000313" key="2">
    <source>
        <dbReference type="Proteomes" id="UP000287601"/>
    </source>
</evidence>
<proteinExistence type="predicted"/>
<dbReference type="RefSeq" id="WP_128744833.1">
    <property type="nucleotide sequence ID" value="NZ_CP035281.1"/>
</dbReference>
<reference evidence="1 2" key="1">
    <citation type="submission" date="2019-01" db="EMBL/GenBank/DDBJ databases">
        <title>Draft genomes of a novel of Aminipila strains.</title>
        <authorList>
            <person name="Ma S."/>
        </authorList>
    </citation>
    <scope>NUCLEOTIDE SEQUENCE [LARGE SCALE GENOMIC DNA]</scope>
    <source>
        <strain evidence="2">JN-39</strain>
    </source>
</reference>
<organism evidence="1 2">
    <name type="scientific">Aminipila luticellarii</name>
    <dbReference type="NCBI Taxonomy" id="2507160"/>
    <lineage>
        <taxon>Bacteria</taxon>
        <taxon>Bacillati</taxon>
        <taxon>Bacillota</taxon>
        <taxon>Clostridia</taxon>
        <taxon>Peptostreptococcales</taxon>
        <taxon>Anaerovoracaceae</taxon>
        <taxon>Aminipila</taxon>
    </lineage>
</organism>
<dbReference type="EMBL" id="CP035281">
    <property type="protein sequence ID" value="QAT42179.1"/>
    <property type="molecule type" value="Genomic_DNA"/>
</dbReference>
<name>A0A410PTE4_9FIRM</name>
<protein>
    <submittedName>
        <fullName evidence="1">Uncharacterized protein</fullName>
    </submittedName>
</protein>
<dbReference type="AlphaFoldDB" id="A0A410PTE4"/>